<gene>
    <name evidence="3" type="ORF">HanXRQr2_Chr01g0014931</name>
</gene>
<comment type="caution">
    <text evidence="3">The sequence shown here is derived from an EMBL/GenBank/DDBJ whole genome shotgun (WGS) entry which is preliminary data.</text>
</comment>
<evidence type="ECO:0000313" key="3">
    <source>
        <dbReference type="EMBL" id="KAF5821517.1"/>
    </source>
</evidence>
<dbReference type="Gramene" id="mRNA:HanXRQr2_Chr01g0014931">
    <property type="protein sequence ID" value="mRNA:HanXRQr2_Chr01g0014931"/>
    <property type="gene ID" value="HanXRQr2_Chr01g0014931"/>
</dbReference>
<dbReference type="EMBL" id="MNCJ02000316">
    <property type="protein sequence ID" value="KAF5821517.1"/>
    <property type="molecule type" value="Genomic_DNA"/>
</dbReference>
<reference evidence="3" key="2">
    <citation type="submission" date="2020-06" db="EMBL/GenBank/DDBJ databases">
        <title>Helianthus annuus Genome sequencing and assembly Release 2.</title>
        <authorList>
            <person name="Gouzy J."/>
            <person name="Langlade N."/>
            <person name="Munos S."/>
        </authorList>
    </citation>
    <scope>NUCLEOTIDE SEQUENCE</scope>
    <source>
        <tissue evidence="3">Leaves</tissue>
    </source>
</reference>
<organism evidence="3 4">
    <name type="scientific">Helianthus annuus</name>
    <name type="common">Common sunflower</name>
    <dbReference type="NCBI Taxonomy" id="4232"/>
    <lineage>
        <taxon>Eukaryota</taxon>
        <taxon>Viridiplantae</taxon>
        <taxon>Streptophyta</taxon>
        <taxon>Embryophyta</taxon>
        <taxon>Tracheophyta</taxon>
        <taxon>Spermatophyta</taxon>
        <taxon>Magnoliopsida</taxon>
        <taxon>eudicotyledons</taxon>
        <taxon>Gunneridae</taxon>
        <taxon>Pentapetalae</taxon>
        <taxon>asterids</taxon>
        <taxon>campanulids</taxon>
        <taxon>Asterales</taxon>
        <taxon>Asteraceae</taxon>
        <taxon>Asteroideae</taxon>
        <taxon>Heliantheae alliance</taxon>
        <taxon>Heliantheae</taxon>
        <taxon>Helianthus</taxon>
    </lineage>
</organism>
<proteinExistence type="predicted"/>
<feature type="region of interest" description="Disordered" evidence="2">
    <location>
        <begin position="20"/>
        <end position="196"/>
    </location>
</feature>
<reference evidence="3" key="1">
    <citation type="journal article" date="2017" name="Nature">
        <title>The sunflower genome provides insights into oil metabolism, flowering and Asterid evolution.</title>
        <authorList>
            <person name="Badouin H."/>
            <person name="Gouzy J."/>
            <person name="Grassa C.J."/>
            <person name="Murat F."/>
            <person name="Staton S.E."/>
            <person name="Cottret L."/>
            <person name="Lelandais-Briere C."/>
            <person name="Owens G.L."/>
            <person name="Carrere S."/>
            <person name="Mayjonade B."/>
            <person name="Legrand L."/>
            <person name="Gill N."/>
            <person name="Kane N.C."/>
            <person name="Bowers J.E."/>
            <person name="Hubner S."/>
            <person name="Bellec A."/>
            <person name="Berard A."/>
            <person name="Berges H."/>
            <person name="Blanchet N."/>
            <person name="Boniface M.C."/>
            <person name="Brunel D."/>
            <person name="Catrice O."/>
            <person name="Chaidir N."/>
            <person name="Claudel C."/>
            <person name="Donnadieu C."/>
            <person name="Faraut T."/>
            <person name="Fievet G."/>
            <person name="Helmstetter N."/>
            <person name="King M."/>
            <person name="Knapp S.J."/>
            <person name="Lai Z."/>
            <person name="Le Paslier M.C."/>
            <person name="Lippi Y."/>
            <person name="Lorenzon L."/>
            <person name="Mandel J.R."/>
            <person name="Marage G."/>
            <person name="Marchand G."/>
            <person name="Marquand E."/>
            <person name="Bret-Mestries E."/>
            <person name="Morien E."/>
            <person name="Nambeesan S."/>
            <person name="Nguyen T."/>
            <person name="Pegot-Espagnet P."/>
            <person name="Pouilly N."/>
            <person name="Raftis F."/>
            <person name="Sallet E."/>
            <person name="Schiex T."/>
            <person name="Thomas J."/>
            <person name="Vandecasteele C."/>
            <person name="Vares D."/>
            <person name="Vear F."/>
            <person name="Vautrin S."/>
            <person name="Crespi M."/>
            <person name="Mangin B."/>
            <person name="Burke J.M."/>
            <person name="Salse J."/>
            <person name="Munos S."/>
            <person name="Vincourt P."/>
            <person name="Rieseberg L.H."/>
            <person name="Langlade N.B."/>
        </authorList>
    </citation>
    <scope>NUCLEOTIDE SEQUENCE</scope>
    <source>
        <tissue evidence="3">Leaves</tissue>
    </source>
</reference>
<keyword evidence="1" id="KW-0175">Coiled coil</keyword>
<name>A0A9K3JVT3_HELAN</name>
<feature type="compositionally biased region" description="Basic and acidic residues" evidence="2">
    <location>
        <begin position="176"/>
        <end position="195"/>
    </location>
</feature>
<dbReference type="OrthoDB" id="5875463at2759"/>
<feature type="compositionally biased region" description="Basic and acidic residues" evidence="2">
    <location>
        <begin position="153"/>
        <end position="168"/>
    </location>
</feature>
<keyword evidence="4" id="KW-1185">Reference proteome</keyword>
<feature type="coiled-coil region" evidence="1">
    <location>
        <begin position="376"/>
        <end position="444"/>
    </location>
</feature>
<feature type="compositionally biased region" description="Basic residues" evidence="2">
    <location>
        <begin position="79"/>
        <end position="88"/>
    </location>
</feature>
<evidence type="ECO:0000256" key="1">
    <source>
        <dbReference type="SAM" id="Coils"/>
    </source>
</evidence>
<sequence length="445" mass="49683">MGHSSDSWCDYVVVSDSLEGLAPAVVRKPKAEPRDTADIPPSNPDDPIDLESSPEHLLKPKAGKRKQTDTEAEGQPAKKVQRKKITRRGKLDAFIAKPVLEKPSSPVHAEPSSAVNEDLPPSPPRAPISEQLESTKAAGDDEVEKTAGAENPEVEKPADVAAESEKVISPETVDVDVGRPKSPEVVARDPEKGKSAQEIPITISPSAAFGSVHENIERNPGGDQGSFIQADENSRIRPDETPGDYYYRCYSEKQADEVHTPVWKLKTGDTFSDWHVCHEWLQGTFPPGEIKFQEGRPPEQTYHAYLEEAATYTSTMHRIVCEWRSMHKEWAAFEASQKKAAEDEARAALLRAKLESDRAKFENDQKTEEWSIAGWKRKAEAEAALLSKEHKNWKEICEKDNKEKMGLRNTINNLKAEAERLKKQDAEIERLKQEKAEAEAARDEV</sequence>
<dbReference type="Proteomes" id="UP000215914">
    <property type="component" value="Unassembled WGS sequence"/>
</dbReference>
<evidence type="ECO:0000256" key="2">
    <source>
        <dbReference type="SAM" id="MobiDB-lite"/>
    </source>
</evidence>
<accession>A0A9K3JVT3</accession>
<protein>
    <submittedName>
        <fullName evidence="3">Uncharacterized protein</fullName>
    </submittedName>
</protein>
<evidence type="ECO:0000313" key="4">
    <source>
        <dbReference type="Proteomes" id="UP000215914"/>
    </source>
</evidence>
<dbReference type="AlphaFoldDB" id="A0A9K3JVT3"/>